<dbReference type="NCBIfam" id="TIGR02967">
    <property type="entry name" value="guan_deamin"/>
    <property type="match status" value="1"/>
</dbReference>
<reference evidence="10" key="1">
    <citation type="journal article" date="2020" name="Stud. Mycol.">
        <title>101 Dothideomycetes genomes: a test case for predicting lifestyles and emergence of pathogens.</title>
        <authorList>
            <person name="Haridas S."/>
            <person name="Albert R."/>
            <person name="Binder M."/>
            <person name="Bloem J."/>
            <person name="Labutti K."/>
            <person name="Salamov A."/>
            <person name="Andreopoulos B."/>
            <person name="Baker S."/>
            <person name="Barry K."/>
            <person name="Bills G."/>
            <person name="Bluhm B."/>
            <person name="Cannon C."/>
            <person name="Castanera R."/>
            <person name="Culley D."/>
            <person name="Daum C."/>
            <person name="Ezra D."/>
            <person name="Gonzalez J."/>
            <person name="Henrissat B."/>
            <person name="Kuo A."/>
            <person name="Liang C."/>
            <person name="Lipzen A."/>
            <person name="Lutzoni F."/>
            <person name="Magnuson J."/>
            <person name="Mondo S."/>
            <person name="Nolan M."/>
            <person name="Ohm R."/>
            <person name="Pangilinan J."/>
            <person name="Park H.-J."/>
            <person name="Ramirez L."/>
            <person name="Alfaro M."/>
            <person name="Sun H."/>
            <person name="Tritt A."/>
            <person name="Yoshinaga Y."/>
            <person name="Zwiers L.-H."/>
            <person name="Turgeon B."/>
            <person name="Goodwin S."/>
            <person name="Spatafora J."/>
            <person name="Crous P."/>
            <person name="Grigoriev I."/>
        </authorList>
    </citation>
    <scope>NUCLEOTIDE SEQUENCE</scope>
    <source>
        <strain evidence="10">CBS 115976</strain>
    </source>
</reference>
<comment type="similarity">
    <text evidence="2 8">Belongs to the metallo-dependent hydrolases superfamily. ATZ/TRZ family.</text>
</comment>
<dbReference type="GO" id="GO:0006147">
    <property type="term" value="P:guanine catabolic process"/>
    <property type="evidence" value="ECO:0007669"/>
    <property type="project" value="UniProtKB-UniRule"/>
</dbReference>
<dbReference type="InterPro" id="IPR032466">
    <property type="entry name" value="Metal_Hydrolase"/>
</dbReference>
<keyword evidence="11" id="KW-1185">Reference proteome</keyword>
<evidence type="ECO:0000313" key="11">
    <source>
        <dbReference type="Proteomes" id="UP000799302"/>
    </source>
</evidence>
<dbReference type="EMBL" id="MU004231">
    <property type="protein sequence ID" value="KAF2673350.1"/>
    <property type="molecule type" value="Genomic_DNA"/>
</dbReference>
<proteinExistence type="inferred from homology"/>
<evidence type="ECO:0000256" key="7">
    <source>
        <dbReference type="ARBA" id="ARBA00056079"/>
    </source>
</evidence>
<sequence length="461" mass="50383">MESAPQKTIYFGTFVHSLEPTHLDICKNGAIGVDEAGKIVFVERDVENVEAVKKLHDWTSDAVVVIPTTGFFFPGFIDTHIHASQYPNAGIFGKSTLLDWLNDYTFPLEGSLSDLTRASHVYHRVVSRTLSHGTTTASYYATIHVPATNLLANICKARGQRAYIGRVCMDAMGPDYYRDESAAETLAKTRETIDYIRSIDPTHETVTPIITPRFAPACSTGCLADLGALHRETGYPIQTHISENVPEVNLVKELFPERKGYADVYDYAGLLTDKMILAHAVHLTDEEVALVKARDAKISHCPSSNTALTSGCCRVRKLMDAGIDVGLGTDVSGGFSASILESARQALGVSRFVAMTEGDAAKLSVEEVLYLGTRGGAKVVGLADQIGGFDVGKSWDAQMIVLNNVDETAQTHHELEAPVDYFGWETFPDLIHKWVYNGDDRNVGAVWVKGKLVHETSKSKS</sequence>
<dbReference type="SUPFAM" id="SSF51556">
    <property type="entry name" value="Metallo-dependent hydrolases"/>
    <property type="match status" value="1"/>
</dbReference>
<name>A0A6A6UNJ4_9PEZI</name>
<evidence type="ECO:0000313" key="10">
    <source>
        <dbReference type="EMBL" id="KAF2673350.1"/>
    </source>
</evidence>
<dbReference type="EC" id="3.5.4.3" evidence="8"/>
<dbReference type="FunFam" id="3.20.20.140:FF:000022">
    <property type="entry name" value="Guanine deaminase"/>
    <property type="match status" value="1"/>
</dbReference>
<dbReference type="InterPro" id="IPR006680">
    <property type="entry name" value="Amidohydro-rel"/>
</dbReference>
<comment type="pathway">
    <text evidence="1 8">Purine metabolism; guanine degradation; xanthine from guanine: step 1/1.</text>
</comment>
<dbReference type="InterPro" id="IPR011059">
    <property type="entry name" value="Metal-dep_hydrolase_composite"/>
</dbReference>
<dbReference type="Proteomes" id="UP000799302">
    <property type="component" value="Unassembled WGS sequence"/>
</dbReference>
<organism evidence="10 11">
    <name type="scientific">Microthyrium microscopicum</name>
    <dbReference type="NCBI Taxonomy" id="703497"/>
    <lineage>
        <taxon>Eukaryota</taxon>
        <taxon>Fungi</taxon>
        <taxon>Dikarya</taxon>
        <taxon>Ascomycota</taxon>
        <taxon>Pezizomycotina</taxon>
        <taxon>Dothideomycetes</taxon>
        <taxon>Dothideomycetes incertae sedis</taxon>
        <taxon>Microthyriales</taxon>
        <taxon>Microthyriaceae</taxon>
        <taxon>Microthyrium</taxon>
    </lineage>
</organism>
<protein>
    <recommendedName>
        <fullName evidence="8">Guanine deaminase</fullName>
        <shortName evidence="8">Guanase</shortName>
        <ecNumber evidence="8">3.5.4.3</ecNumber>
    </recommendedName>
    <alternativeName>
        <fullName evidence="8">Guanine aminohydrolase</fullName>
    </alternativeName>
</protein>
<dbReference type="PANTHER" id="PTHR11271:SF6">
    <property type="entry name" value="GUANINE DEAMINASE"/>
    <property type="match status" value="1"/>
</dbReference>
<dbReference type="SUPFAM" id="SSF51338">
    <property type="entry name" value="Composite domain of metallo-dependent hydrolases"/>
    <property type="match status" value="1"/>
</dbReference>
<dbReference type="InterPro" id="IPR014311">
    <property type="entry name" value="Guanine_deaminase"/>
</dbReference>
<evidence type="ECO:0000259" key="9">
    <source>
        <dbReference type="Pfam" id="PF01979"/>
    </source>
</evidence>
<keyword evidence="5 8" id="KW-0862">Zinc</keyword>
<dbReference type="GO" id="GO:0008892">
    <property type="term" value="F:guanine deaminase activity"/>
    <property type="evidence" value="ECO:0007669"/>
    <property type="project" value="UniProtKB-UniRule"/>
</dbReference>
<evidence type="ECO:0000256" key="1">
    <source>
        <dbReference type="ARBA" id="ARBA00004984"/>
    </source>
</evidence>
<dbReference type="PANTHER" id="PTHR11271">
    <property type="entry name" value="GUANINE DEAMINASE"/>
    <property type="match status" value="1"/>
</dbReference>
<evidence type="ECO:0000256" key="6">
    <source>
        <dbReference type="ARBA" id="ARBA00051148"/>
    </source>
</evidence>
<evidence type="ECO:0000256" key="5">
    <source>
        <dbReference type="ARBA" id="ARBA00022833"/>
    </source>
</evidence>
<evidence type="ECO:0000256" key="4">
    <source>
        <dbReference type="ARBA" id="ARBA00022801"/>
    </source>
</evidence>
<evidence type="ECO:0000256" key="2">
    <source>
        <dbReference type="ARBA" id="ARBA00006745"/>
    </source>
</evidence>
<dbReference type="Gene3D" id="3.20.20.140">
    <property type="entry name" value="Metal-dependent hydrolases"/>
    <property type="match status" value="1"/>
</dbReference>
<feature type="domain" description="Amidohydrolase-related" evidence="9">
    <location>
        <begin position="73"/>
        <end position="453"/>
    </location>
</feature>
<keyword evidence="3 8" id="KW-0479">Metal-binding</keyword>
<dbReference type="Gene3D" id="2.30.40.10">
    <property type="entry name" value="Urease, subunit C, domain 1"/>
    <property type="match status" value="1"/>
</dbReference>
<dbReference type="Pfam" id="PF01979">
    <property type="entry name" value="Amidohydro_1"/>
    <property type="match status" value="1"/>
</dbReference>
<dbReference type="UniPathway" id="UPA00603">
    <property type="reaction ID" value="UER00660"/>
</dbReference>
<evidence type="ECO:0000256" key="8">
    <source>
        <dbReference type="RuleBase" id="RU366009"/>
    </source>
</evidence>
<dbReference type="OrthoDB" id="194468at2759"/>
<gene>
    <name evidence="10" type="ORF">BT63DRAFT_431542</name>
</gene>
<dbReference type="AlphaFoldDB" id="A0A6A6UNJ4"/>
<accession>A0A6A6UNJ4</accession>
<evidence type="ECO:0000256" key="3">
    <source>
        <dbReference type="ARBA" id="ARBA00022723"/>
    </source>
</evidence>
<keyword evidence="4 8" id="KW-0378">Hydrolase</keyword>
<comment type="function">
    <text evidence="7 8">Catalyzes the hydrolytic deamination of guanine, producing xanthine and ammonia.</text>
</comment>
<dbReference type="InterPro" id="IPR051607">
    <property type="entry name" value="Metallo-dep_hydrolases"/>
</dbReference>
<comment type="catalytic activity">
    <reaction evidence="6 8">
        <text>guanine + H2O + H(+) = xanthine + NH4(+)</text>
        <dbReference type="Rhea" id="RHEA:14665"/>
        <dbReference type="ChEBI" id="CHEBI:15377"/>
        <dbReference type="ChEBI" id="CHEBI:15378"/>
        <dbReference type="ChEBI" id="CHEBI:16235"/>
        <dbReference type="ChEBI" id="CHEBI:17712"/>
        <dbReference type="ChEBI" id="CHEBI:28938"/>
        <dbReference type="EC" id="3.5.4.3"/>
    </reaction>
</comment>
<dbReference type="GO" id="GO:0008270">
    <property type="term" value="F:zinc ion binding"/>
    <property type="evidence" value="ECO:0007669"/>
    <property type="project" value="UniProtKB-UniRule"/>
</dbReference>
<dbReference type="GO" id="GO:0005829">
    <property type="term" value="C:cytosol"/>
    <property type="evidence" value="ECO:0007669"/>
    <property type="project" value="TreeGrafter"/>
</dbReference>
<comment type="cofactor">
    <cofactor evidence="8">
        <name>Zn(2+)</name>
        <dbReference type="ChEBI" id="CHEBI:29105"/>
    </cofactor>
    <text evidence="8">Binds 1 zinc ion per subunit.</text>
</comment>